<reference evidence="2 3" key="1">
    <citation type="submission" date="2023-10" db="EMBL/GenBank/DDBJ databases">
        <title>Sorlinia euscelidii gen. nov., sp. nov., an acetic acid bacteria isolated from the gut of Euscelidius variegatus emitter.</title>
        <authorList>
            <person name="Michoud G."/>
            <person name="Marasco R."/>
            <person name="Seferji K."/>
            <person name="Gonella E."/>
            <person name="Garuglieri E."/>
            <person name="Alma A."/>
            <person name="Mapelli F."/>
            <person name="Borin S."/>
            <person name="Daffonchio D."/>
            <person name="Crotti E."/>
        </authorList>
    </citation>
    <scope>NUCLEOTIDE SEQUENCE [LARGE SCALE GENOMIC DNA]</scope>
    <source>
        <strain evidence="2 3">EV16P</strain>
    </source>
</reference>
<dbReference type="Proteomes" id="UP001312908">
    <property type="component" value="Unassembled WGS sequence"/>
</dbReference>
<feature type="signal peptide" evidence="1">
    <location>
        <begin position="1"/>
        <end position="21"/>
    </location>
</feature>
<keyword evidence="1" id="KW-0732">Signal</keyword>
<sequence>MKTTCLRWAALLSLSSLMGCAVMRGPIIGDWQGYQPLSTPQGQVAIELVLYGRPGEKSGKLRLSSQTRWTEANAVDSSAYLDGTWTLKDIFVKGRIWRNLMIDAPGMSFPTYVLLPTNDLVPALDDGSPDMSQAGWGCCRLAPVPKNSFGYGRV</sequence>
<accession>A0ABU7TZH0</accession>
<protein>
    <submittedName>
        <fullName evidence="2">Lipocalin-like domain-containing protein</fullName>
    </submittedName>
</protein>
<evidence type="ECO:0000313" key="2">
    <source>
        <dbReference type="EMBL" id="MEE8657768.1"/>
    </source>
</evidence>
<feature type="chain" id="PRO_5045609419" evidence="1">
    <location>
        <begin position="22"/>
        <end position="154"/>
    </location>
</feature>
<evidence type="ECO:0000256" key="1">
    <source>
        <dbReference type="SAM" id="SignalP"/>
    </source>
</evidence>
<dbReference type="PROSITE" id="PS51257">
    <property type="entry name" value="PROKAR_LIPOPROTEIN"/>
    <property type="match status" value="1"/>
</dbReference>
<name>A0ABU7TZH0_9PROT</name>
<dbReference type="RefSeq" id="WP_394818763.1">
    <property type="nucleotide sequence ID" value="NZ_JAWJZY010000001.1"/>
</dbReference>
<gene>
    <name evidence="2" type="ORF">DOFOFD_01900</name>
</gene>
<organism evidence="2 3">
    <name type="scientific">Sorlinia euscelidii</name>
    <dbReference type="NCBI Taxonomy" id="3081148"/>
    <lineage>
        <taxon>Bacteria</taxon>
        <taxon>Pseudomonadati</taxon>
        <taxon>Pseudomonadota</taxon>
        <taxon>Alphaproteobacteria</taxon>
        <taxon>Acetobacterales</taxon>
        <taxon>Acetobacteraceae</taxon>
        <taxon>Sorlinia</taxon>
    </lineage>
</organism>
<dbReference type="EMBL" id="JAWJZY010000001">
    <property type="protein sequence ID" value="MEE8657768.1"/>
    <property type="molecule type" value="Genomic_DNA"/>
</dbReference>
<proteinExistence type="predicted"/>
<comment type="caution">
    <text evidence="2">The sequence shown here is derived from an EMBL/GenBank/DDBJ whole genome shotgun (WGS) entry which is preliminary data.</text>
</comment>
<keyword evidence="3" id="KW-1185">Reference proteome</keyword>
<evidence type="ECO:0000313" key="3">
    <source>
        <dbReference type="Proteomes" id="UP001312908"/>
    </source>
</evidence>